<dbReference type="AlphaFoldDB" id="A0A8H8SWN1"/>
<evidence type="ECO:0000313" key="1">
    <source>
        <dbReference type="EMBL" id="QRW19692.1"/>
    </source>
</evidence>
<reference evidence="1" key="1">
    <citation type="submission" date="2020-05" db="EMBL/GenBank/DDBJ databases">
        <title>Evolutionary and genomic comparisons of hybrid uninucleate and nonhybrid Rhizoctonia fungi.</title>
        <authorList>
            <person name="Li C."/>
            <person name="Chen X."/>
        </authorList>
    </citation>
    <scope>NUCLEOTIDE SEQUENCE</scope>
    <source>
        <strain evidence="1">AG-1 IA</strain>
    </source>
</reference>
<evidence type="ECO:0008006" key="3">
    <source>
        <dbReference type="Google" id="ProtNLM"/>
    </source>
</evidence>
<evidence type="ECO:0000313" key="2">
    <source>
        <dbReference type="Proteomes" id="UP000650533"/>
    </source>
</evidence>
<gene>
    <name evidence="1" type="ORF">RhiXN_01098</name>
</gene>
<dbReference type="KEGG" id="rsx:RhiXN_01098"/>
<dbReference type="EMBL" id="CP059661">
    <property type="protein sequence ID" value="QRW19692.1"/>
    <property type="molecule type" value="Genomic_DNA"/>
</dbReference>
<sequence>MVVRLPTELLDLVSRYADMGTQAQLSLVSHSVYSISIRTLYASIPHMNISRTTRCLLTLSTNLELAHMVRSFSLHLSPSNILRPFHALLTRALGNMTELHTLSLQLGTYATSSVMSQMSCRLKKFVCIIASDPSYPVSQFLSTQPCIEELYVVCRPEDISTLDPEALPALRDLAAPLQLLPVLIRTRLSRLSRLSVLGTIGKSGSFIELIMALRSAKPPESLELVVGVDVNAISMVPKILTPGLAVLGLYAPFIALLRLEIHEGCIKRDELHNMFAFILPKFPSLRTLVLMSRPPDLGAYIRKIPGPRPTRTTSDMLSQTNTLTENISNVLSVPSPRYILPQSEFGATDSWSIPISDALHDQQCHIQIVKSWHRIHPNLERVIFPVGIYTYTDRKRRHG</sequence>
<dbReference type="RefSeq" id="XP_043179929.1">
    <property type="nucleotide sequence ID" value="XM_043320917.1"/>
</dbReference>
<proteinExistence type="predicted"/>
<name>A0A8H8SWN1_9AGAM</name>
<dbReference type="GeneID" id="67023380"/>
<accession>A0A8H8SWN1</accession>
<dbReference type="Proteomes" id="UP000650533">
    <property type="component" value="Chromosome 4"/>
</dbReference>
<organism evidence="1 2">
    <name type="scientific">Rhizoctonia solani</name>
    <dbReference type="NCBI Taxonomy" id="456999"/>
    <lineage>
        <taxon>Eukaryota</taxon>
        <taxon>Fungi</taxon>
        <taxon>Dikarya</taxon>
        <taxon>Basidiomycota</taxon>
        <taxon>Agaricomycotina</taxon>
        <taxon>Agaricomycetes</taxon>
        <taxon>Cantharellales</taxon>
        <taxon>Ceratobasidiaceae</taxon>
        <taxon>Rhizoctonia</taxon>
    </lineage>
</organism>
<protein>
    <recommendedName>
        <fullName evidence="3">F-box domain-containing protein</fullName>
    </recommendedName>
</protein>